<dbReference type="Pfam" id="PF03217">
    <property type="entry name" value="SlpA"/>
    <property type="match status" value="1"/>
</dbReference>
<feature type="domain" description="S-layer protein C-terminal" evidence="2">
    <location>
        <begin position="40"/>
        <end position="94"/>
    </location>
</feature>
<evidence type="ECO:0000256" key="1">
    <source>
        <dbReference type="SAM" id="MobiDB-lite"/>
    </source>
</evidence>
<feature type="region of interest" description="Disordered" evidence="1">
    <location>
        <begin position="198"/>
        <end position="221"/>
    </location>
</feature>
<proteinExistence type="predicted"/>
<evidence type="ECO:0008006" key="6">
    <source>
        <dbReference type="Google" id="ProtNLM"/>
    </source>
</evidence>
<sequence length="221" mass="25033">MMKKTILYRTVKASVVVGLIAAGAGAVALSRLTSKPVSATRKTTKRAYVYTRSGKKTAKSYKKGTKLVARDKKEIKGKKYYNVGRRGKDEYVRSSDTKSAYKLTVQKKRLTRTIKFKLPKGKRAEVIKQTVTLKRRVKIDPKTKQKTYGKWTVGTWKAVRARKAAGYQPSVAKIPALQVNSQTGNVTVVVTYQKKPRPGAEIRKHQRRVEKWRKYQGSLDN</sequence>
<accession>A0A6A8MA09</accession>
<evidence type="ECO:0000313" key="4">
    <source>
        <dbReference type="EMBL" id="MST86545.1"/>
    </source>
</evidence>
<dbReference type="Proteomes" id="UP000438120">
    <property type="component" value="Unassembled WGS sequence"/>
</dbReference>
<evidence type="ECO:0000313" key="5">
    <source>
        <dbReference type="Proteomes" id="UP000438120"/>
    </source>
</evidence>
<keyword evidence="5" id="KW-1185">Reference proteome</keyword>
<dbReference type="EMBL" id="VUMX01000004">
    <property type="protein sequence ID" value="MST86545.1"/>
    <property type="molecule type" value="Genomic_DNA"/>
</dbReference>
<dbReference type="InterPro" id="IPR024968">
    <property type="entry name" value="SlpA_C_lactobacillus"/>
</dbReference>
<evidence type="ECO:0000259" key="3">
    <source>
        <dbReference type="Pfam" id="PF17966"/>
    </source>
</evidence>
<comment type="caution">
    <text evidence="4">The sequence shown here is derived from an EMBL/GenBank/DDBJ whole genome shotgun (WGS) entry which is preliminary data.</text>
</comment>
<evidence type="ECO:0000259" key="2">
    <source>
        <dbReference type="Pfam" id="PF03217"/>
    </source>
</evidence>
<gene>
    <name evidence="4" type="ORF">FYJ62_02530</name>
</gene>
<feature type="domain" description="Mub B2-like" evidence="3">
    <location>
        <begin position="106"/>
        <end position="195"/>
    </location>
</feature>
<reference evidence="4 5" key="1">
    <citation type="submission" date="2019-08" db="EMBL/GenBank/DDBJ databases">
        <title>In-depth cultivation of the pig gut microbiome towards novel bacterial diversity and tailored functional studies.</title>
        <authorList>
            <person name="Wylensek D."/>
            <person name="Hitch T.C.A."/>
            <person name="Clavel T."/>
        </authorList>
    </citation>
    <scope>NUCLEOTIDE SEQUENCE [LARGE SCALE GENOMIC DNA]</scope>
    <source>
        <strain evidence="4 5">Bifido-178-WT-2B</strain>
    </source>
</reference>
<dbReference type="OrthoDB" id="2329088at2"/>
<dbReference type="AlphaFoldDB" id="A0A6A8MA09"/>
<name>A0A6A8MA09_9LACO</name>
<dbReference type="InterPro" id="IPR041495">
    <property type="entry name" value="Mub_B2"/>
</dbReference>
<dbReference type="Pfam" id="PF17966">
    <property type="entry name" value="Muc_B2"/>
    <property type="match status" value="1"/>
</dbReference>
<protein>
    <recommendedName>
        <fullName evidence="6">Surface layer protein A domain-containing protein</fullName>
    </recommendedName>
</protein>
<dbReference type="RefSeq" id="WP_154547405.1">
    <property type="nucleotide sequence ID" value="NZ_VUMX01000004.1"/>
</dbReference>
<organism evidence="4 5">
    <name type="scientific">Lactobacillus porci</name>
    <dbReference type="NCBI Taxonomy" id="2012477"/>
    <lineage>
        <taxon>Bacteria</taxon>
        <taxon>Bacillati</taxon>
        <taxon>Bacillota</taxon>
        <taxon>Bacilli</taxon>
        <taxon>Lactobacillales</taxon>
        <taxon>Lactobacillaceae</taxon>
        <taxon>Lactobacillus</taxon>
    </lineage>
</organism>
<dbReference type="Gene3D" id="2.60.40.4300">
    <property type="match status" value="1"/>
</dbReference>